<dbReference type="InterPro" id="IPR010930">
    <property type="entry name" value="Flg_bb/hook_C_dom"/>
</dbReference>
<dbReference type="PANTHER" id="PTHR30033">
    <property type="entry name" value="FLAGELLAR HOOK-ASSOCIATED PROTEIN 1"/>
    <property type="match status" value="1"/>
</dbReference>
<evidence type="ECO:0000256" key="5">
    <source>
        <dbReference type="ARBA" id="ARBA00022525"/>
    </source>
</evidence>
<dbReference type="Proteomes" id="UP000006056">
    <property type="component" value="Chromosome"/>
</dbReference>
<evidence type="ECO:0000313" key="14">
    <source>
        <dbReference type="Proteomes" id="UP000006056"/>
    </source>
</evidence>
<dbReference type="NCBIfam" id="TIGR02492">
    <property type="entry name" value="flgK_ends"/>
    <property type="match status" value="1"/>
</dbReference>
<dbReference type="STRING" id="926566.Terro_1854"/>
<dbReference type="EMBL" id="CP003379">
    <property type="protein sequence ID" value="AFL88146.1"/>
    <property type="molecule type" value="Genomic_DNA"/>
</dbReference>
<dbReference type="GO" id="GO:0005198">
    <property type="term" value="F:structural molecule activity"/>
    <property type="evidence" value="ECO:0007669"/>
    <property type="project" value="UniProtKB-UniRule"/>
</dbReference>
<dbReference type="GO" id="GO:0044780">
    <property type="term" value="P:bacterial-type flagellum assembly"/>
    <property type="evidence" value="ECO:0007669"/>
    <property type="project" value="InterPro"/>
</dbReference>
<dbReference type="SUPFAM" id="SSF64518">
    <property type="entry name" value="Phase 1 flagellin"/>
    <property type="match status" value="1"/>
</dbReference>
<dbReference type="AlphaFoldDB" id="I3ZFX8"/>
<proteinExistence type="inferred from homology"/>
<evidence type="ECO:0000259" key="10">
    <source>
        <dbReference type="Pfam" id="PF00460"/>
    </source>
</evidence>
<feature type="region of interest" description="Disordered" evidence="8">
    <location>
        <begin position="34"/>
        <end position="55"/>
    </location>
</feature>
<evidence type="ECO:0000256" key="8">
    <source>
        <dbReference type="SAM" id="MobiDB-lite"/>
    </source>
</evidence>
<reference evidence="13 14" key="1">
    <citation type="submission" date="2012-06" db="EMBL/GenBank/DDBJ databases">
        <title>Complete genome of Terriglobus roseus DSM 18391.</title>
        <authorList>
            <consortium name="US DOE Joint Genome Institute (JGI-PGF)"/>
            <person name="Lucas S."/>
            <person name="Copeland A."/>
            <person name="Lapidus A."/>
            <person name="Glavina del Rio T."/>
            <person name="Dalin E."/>
            <person name="Tice H."/>
            <person name="Bruce D."/>
            <person name="Goodwin L."/>
            <person name="Pitluck S."/>
            <person name="Peters L."/>
            <person name="Mikhailova N."/>
            <person name="Munk A.C.C."/>
            <person name="Kyrpides N."/>
            <person name="Mavromatis K."/>
            <person name="Ivanova N."/>
            <person name="Brettin T."/>
            <person name="Detter J.C."/>
            <person name="Han C."/>
            <person name="Larimer F."/>
            <person name="Land M."/>
            <person name="Hauser L."/>
            <person name="Markowitz V."/>
            <person name="Cheng J.-F."/>
            <person name="Hugenholtz P."/>
            <person name="Woyke T."/>
            <person name="Wu D."/>
            <person name="Brambilla E."/>
            <person name="Klenk H.-P."/>
            <person name="Eisen J.A."/>
        </authorList>
    </citation>
    <scope>NUCLEOTIDE SEQUENCE [LARGE SCALE GENOMIC DNA]</scope>
    <source>
        <strain evidence="14">DSM 18391 / NRRL B-41598 / KBS 63</strain>
    </source>
</reference>
<dbReference type="GO" id="GO:0009424">
    <property type="term" value="C:bacterial-type flagellum hook"/>
    <property type="evidence" value="ECO:0007669"/>
    <property type="project" value="UniProtKB-UniRule"/>
</dbReference>
<dbReference type="eggNOG" id="COG1256">
    <property type="taxonomic scope" value="Bacteria"/>
</dbReference>
<dbReference type="InterPro" id="IPR001444">
    <property type="entry name" value="Flag_bb_rod_N"/>
</dbReference>
<evidence type="ECO:0000313" key="13">
    <source>
        <dbReference type="EMBL" id="AFL88146.1"/>
    </source>
</evidence>
<dbReference type="GO" id="GO:0005576">
    <property type="term" value="C:extracellular region"/>
    <property type="evidence" value="ECO:0007669"/>
    <property type="project" value="UniProtKB-SubCell"/>
</dbReference>
<feature type="domain" description="Flagellar hook-associated protein FlgK helical" evidence="12">
    <location>
        <begin position="107"/>
        <end position="327"/>
    </location>
</feature>
<dbReference type="InterPro" id="IPR002371">
    <property type="entry name" value="FlgK"/>
</dbReference>
<evidence type="ECO:0000256" key="7">
    <source>
        <dbReference type="RuleBase" id="RU362065"/>
    </source>
</evidence>
<feature type="compositionally biased region" description="Polar residues" evidence="8">
    <location>
        <begin position="34"/>
        <end position="48"/>
    </location>
</feature>
<dbReference type="PANTHER" id="PTHR30033:SF1">
    <property type="entry name" value="FLAGELLAR HOOK-ASSOCIATED PROTEIN 1"/>
    <property type="match status" value="1"/>
</dbReference>
<evidence type="ECO:0000256" key="3">
    <source>
        <dbReference type="ARBA" id="ARBA00009677"/>
    </source>
</evidence>
<evidence type="ECO:0000256" key="1">
    <source>
        <dbReference type="ARBA" id="ARBA00004365"/>
    </source>
</evidence>
<dbReference type="Pfam" id="PF00460">
    <property type="entry name" value="Flg_bb_rod"/>
    <property type="match status" value="1"/>
</dbReference>
<keyword evidence="13" id="KW-0969">Cilium</keyword>
<keyword evidence="9" id="KW-0732">Signal</keyword>
<dbReference type="Pfam" id="PF22638">
    <property type="entry name" value="FlgK_D1"/>
    <property type="match status" value="1"/>
</dbReference>
<evidence type="ECO:0000259" key="12">
    <source>
        <dbReference type="Pfam" id="PF22638"/>
    </source>
</evidence>
<protein>
    <recommendedName>
        <fullName evidence="4 7">Flagellar hook-associated protein 1</fullName>
        <shortName evidence="7">HAP1</shortName>
    </recommendedName>
</protein>
<comment type="subcellular location">
    <subcellularLocation>
        <location evidence="1 7">Bacterial flagellum</location>
    </subcellularLocation>
    <subcellularLocation>
        <location evidence="2 7">Secreted</location>
    </subcellularLocation>
</comment>
<evidence type="ECO:0000259" key="11">
    <source>
        <dbReference type="Pfam" id="PF06429"/>
    </source>
</evidence>
<name>I3ZFX8_TERRK</name>
<evidence type="ECO:0000256" key="2">
    <source>
        <dbReference type="ARBA" id="ARBA00004613"/>
    </source>
</evidence>
<dbReference type="HOGENOM" id="CLU_012762_1_0_0"/>
<accession>I3ZFX8</accession>
<dbReference type="PRINTS" id="PR01005">
    <property type="entry name" value="FLGHOOKAP1"/>
</dbReference>
<keyword evidence="13" id="KW-0966">Cell projection</keyword>
<feature type="signal peptide" evidence="9">
    <location>
        <begin position="1"/>
        <end position="16"/>
    </location>
</feature>
<dbReference type="PROSITE" id="PS00588">
    <property type="entry name" value="FLAGELLA_BB_ROD"/>
    <property type="match status" value="1"/>
</dbReference>
<dbReference type="InterPro" id="IPR019776">
    <property type="entry name" value="Flagellar_basal_body_rod_CS"/>
</dbReference>
<comment type="similarity">
    <text evidence="3 7">Belongs to the flagella basal body rod proteins family.</text>
</comment>
<keyword evidence="5 7" id="KW-0964">Secreted</keyword>
<dbReference type="InterPro" id="IPR053927">
    <property type="entry name" value="FlgK_helical"/>
</dbReference>
<evidence type="ECO:0000256" key="6">
    <source>
        <dbReference type="ARBA" id="ARBA00023143"/>
    </source>
</evidence>
<evidence type="ECO:0000256" key="9">
    <source>
        <dbReference type="SAM" id="SignalP"/>
    </source>
</evidence>
<feature type="domain" description="Flagellar basal-body/hook protein C-terminal" evidence="11">
    <location>
        <begin position="410"/>
        <end position="449"/>
    </location>
</feature>
<organism evidence="13 14">
    <name type="scientific">Terriglobus roseus (strain DSM 18391 / NRRL B-41598 / KBS 63)</name>
    <dbReference type="NCBI Taxonomy" id="926566"/>
    <lineage>
        <taxon>Bacteria</taxon>
        <taxon>Pseudomonadati</taxon>
        <taxon>Acidobacteriota</taxon>
        <taxon>Terriglobia</taxon>
        <taxon>Terriglobales</taxon>
        <taxon>Acidobacteriaceae</taxon>
        <taxon>Terriglobus</taxon>
    </lineage>
</organism>
<feature type="chain" id="PRO_5003684610" description="Flagellar hook-associated protein 1" evidence="9">
    <location>
        <begin position="17"/>
        <end position="456"/>
    </location>
</feature>
<evidence type="ECO:0000256" key="4">
    <source>
        <dbReference type="ARBA" id="ARBA00016244"/>
    </source>
</evidence>
<keyword evidence="13" id="KW-0282">Flagellum</keyword>
<keyword evidence="14" id="KW-1185">Reference proteome</keyword>
<feature type="domain" description="Flagellar basal body rod protein N-terminal" evidence="10">
    <location>
        <begin position="12"/>
        <end position="38"/>
    </location>
</feature>
<gene>
    <name evidence="7" type="primary">flgK</name>
    <name evidence="13" type="ordered locus">Terro_1854</name>
</gene>
<keyword evidence="6 7" id="KW-0975">Bacterial flagellum</keyword>
<dbReference type="KEGG" id="trs:Terro_1854"/>
<dbReference type="Pfam" id="PF06429">
    <property type="entry name" value="Flg_bbr_C"/>
    <property type="match status" value="1"/>
</dbReference>
<sequence>MGSLSALLSMSKSALAADQAALSATADNISNQNTEGYTRRSVSWSSGDTVNVRGTSTTTGVTATVVAQRDRVLQRAVQTATEAASASSTRVTSLSSLQSLFAIGSTGEDASGIGAAVSDFFNAATALASTPTDGTARQTMLTAAQTLASAMNRTAGQISLQSSALNQTITSSVAQANSLAATVASLNQQISSASGGTSVDSLVDQRDLAVTQLSKLIDVNSIANSDGSVGLALSDGTALVTGSIALPLTTGVASGVTQIYAATSAGGANVTGAIHGGSIGGSLQVRDSDMPAVMAQLDTLAGTIAAAVNAQNALGTDAAGNPGGAIFSGSTAATLTVVATSASAIAASPDGSNVAAIGALQDAASIGGKTFSGAFSEMVSGLGTTAADATTGRATDAAVLTQTTTQMEAVSGVSLDTEALNLTQFQRSYEAAAKVLAIVNELMAQAINLGTQTTVS</sequence>